<gene>
    <name evidence="2" type="ORF">HMPREF1555_01483</name>
</gene>
<dbReference type="AlphaFoldDB" id="A0A0E2LQ94"/>
<dbReference type="HOGENOM" id="CLU_212743_0_0_10"/>
<evidence type="ECO:0000313" key="2">
    <source>
        <dbReference type="EMBL" id="ERJ65285.1"/>
    </source>
</evidence>
<sequence>MRKNLPNPQIKCNNPQAEASTNSKQLRQKSERESKNNFNTAPLYN</sequence>
<comment type="caution">
    <text evidence="2">The sequence shown here is derived from an EMBL/GenBank/DDBJ whole genome shotgun (WGS) entry which is preliminary data.</text>
</comment>
<name>A0A0E2LQ94_PORGN</name>
<dbReference type="Proteomes" id="UP000016630">
    <property type="component" value="Unassembled WGS sequence"/>
</dbReference>
<proteinExistence type="predicted"/>
<evidence type="ECO:0000256" key="1">
    <source>
        <dbReference type="SAM" id="MobiDB-lite"/>
    </source>
</evidence>
<feature type="compositionally biased region" description="Polar residues" evidence="1">
    <location>
        <begin position="36"/>
        <end position="45"/>
    </location>
</feature>
<dbReference type="EMBL" id="AWUW01000107">
    <property type="protein sequence ID" value="ERJ65285.1"/>
    <property type="molecule type" value="Genomic_DNA"/>
</dbReference>
<organism evidence="2 3">
    <name type="scientific">Porphyromonas gingivalis F0570</name>
    <dbReference type="NCBI Taxonomy" id="1227271"/>
    <lineage>
        <taxon>Bacteria</taxon>
        <taxon>Pseudomonadati</taxon>
        <taxon>Bacteroidota</taxon>
        <taxon>Bacteroidia</taxon>
        <taxon>Bacteroidales</taxon>
        <taxon>Porphyromonadaceae</taxon>
        <taxon>Porphyromonas</taxon>
    </lineage>
</organism>
<accession>A0A0E2LQ94</accession>
<protein>
    <submittedName>
        <fullName evidence="2">Uncharacterized protein</fullName>
    </submittedName>
</protein>
<evidence type="ECO:0000313" key="3">
    <source>
        <dbReference type="Proteomes" id="UP000016630"/>
    </source>
</evidence>
<reference evidence="2 3" key="1">
    <citation type="submission" date="2013-06" db="EMBL/GenBank/DDBJ databases">
        <authorList>
            <person name="Weinstock G."/>
            <person name="Sodergren E."/>
            <person name="Lobos E.A."/>
            <person name="Fulton L."/>
            <person name="Fulton R."/>
            <person name="Courtney L."/>
            <person name="Fronick C."/>
            <person name="O'Laughlin M."/>
            <person name="Godfrey J."/>
            <person name="Wilson R.M."/>
            <person name="Miner T."/>
            <person name="Farmer C."/>
            <person name="Delehaunty K."/>
            <person name="Cordes M."/>
            <person name="Minx P."/>
            <person name="Tomlinson C."/>
            <person name="Chen J."/>
            <person name="Wollam A."/>
            <person name="Pepin K.H."/>
            <person name="Bhonagiri V."/>
            <person name="Zhang X."/>
            <person name="Warren W."/>
            <person name="Mitreva M."/>
            <person name="Mardis E.R."/>
            <person name="Wilson R.K."/>
        </authorList>
    </citation>
    <scope>NUCLEOTIDE SEQUENCE [LARGE SCALE GENOMIC DNA]</scope>
    <source>
        <strain evidence="2 3">F0570</strain>
    </source>
</reference>
<feature type="compositionally biased region" description="Polar residues" evidence="1">
    <location>
        <begin position="1"/>
        <end position="25"/>
    </location>
</feature>
<feature type="region of interest" description="Disordered" evidence="1">
    <location>
        <begin position="1"/>
        <end position="45"/>
    </location>
</feature>